<dbReference type="AlphaFoldDB" id="A0A3D9CPZ8"/>
<dbReference type="RefSeq" id="WP_115957700.1">
    <property type="nucleotide sequence ID" value="NZ_CBCRVL010000004.1"/>
</dbReference>
<gene>
    <name evidence="2" type="ORF">DRF59_05720</name>
</gene>
<comment type="caution">
    <text evidence="2">The sequence shown here is derived from an EMBL/GenBank/DDBJ whole genome shotgun (WGS) entry which is preliminary data.</text>
</comment>
<dbReference type="PROSITE" id="PS51257">
    <property type="entry name" value="PROKAR_LIPOPROTEIN"/>
    <property type="match status" value="1"/>
</dbReference>
<keyword evidence="3" id="KW-1185">Reference proteome</keyword>
<sequence>MKKISILILSLGLLLSSCNNELDIKSEVALDANAPLSSDDVDKLLVGAYRSVMYPSTYPYFNIMAPEILAGDNLQPVKFQWVQVQYLYEHTTPPGDILLSYMYKDFYKGISRANTIIKVPTSSNSQKGKARYVRALSYLRLYDLYEGVPLVDENYDSQPIKPSSPKEVLNFIINDLKFAKDNIEPLNVNDPKASLTPTKEAAMALLARVYRMNGDIQSAGIEAEALIQGGKFTIANNPKDYNNEIILKFAGNKAEENGSWGWILSYDAKTWNCFAVSQNLLQLLGPDDTRKVLFDIAEAPLTGGFVFSNKYSRSDDSDLLISRIPEMYLISAEAGNTNRLTELQTIRKSNLSLENERRLELSFEWIRWSDLKLKGETYKLPFPQGAVDANELLN</sequence>
<evidence type="ECO:0000259" key="1">
    <source>
        <dbReference type="Pfam" id="PF14322"/>
    </source>
</evidence>
<dbReference type="InterPro" id="IPR033985">
    <property type="entry name" value="SusD-like_N"/>
</dbReference>
<dbReference type="Pfam" id="PF14322">
    <property type="entry name" value="SusD-like_3"/>
    <property type="match status" value="1"/>
</dbReference>
<dbReference type="InterPro" id="IPR011990">
    <property type="entry name" value="TPR-like_helical_dom_sf"/>
</dbReference>
<evidence type="ECO:0000313" key="2">
    <source>
        <dbReference type="EMBL" id="REC67830.1"/>
    </source>
</evidence>
<dbReference type="OrthoDB" id="5694214at2"/>
<dbReference type="Gene3D" id="1.25.40.390">
    <property type="match status" value="1"/>
</dbReference>
<proteinExistence type="predicted"/>
<dbReference type="EMBL" id="QNUE01000004">
    <property type="protein sequence ID" value="REC67830.1"/>
    <property type="molecule type" value="Genomic_DNA"/>
</dbReference>
<dbReference type="SUPFAM" id="SSF48452">
    <property type="entry name" value="TPR-like"/>
    <property type="match status" value="1"/>
</dbReference>
<organism evidence="2 3">
    <name type="scientific">Chryseobacterium flavum</name>
    <dbReference type="NCBI Taxonomy" id="415851"/>
    <lineage>
        <taxon>Bacteria</taxon>
        <taxon>Pseudomonadati</taxon>
        <taxon>Bacteroidota</taxon>
        <taxon>Flavobacteriia</taxon>
        <taxon>Flavobacteriales</taxon>
        <taxon>Weeksellaceae</taxon>
        <taxon>Chryseobacterium group</taxon>
        <taxon>Chryseobacterium</taxon>
    </lineage>
</organism>
<feature type="domain" description="SusD-like N-terminal" evidence="1">
    <location>
        <begin position="23"/>
        <end position="210"/>
    </location>
</feature>
<protein>
    <recommendedName>
        <fullName evidence="1">SusD-like N-terminal domain-containing protein</fullName>
    </recommendedName>
</protein>
<dbReference type="Proteomes" id="UP000256769">
    <property type="component" value="Unassembled WGS sequence"/>
</dbReference>
<name>A0A3D9CPZ8_9FLAO</name>
<reference evidence="2 3" key="1">
    <citation type="journal article" date="2007" name="Int. J. Syst. Evol. Microbiol.">
        <title>Chryseobacterium flavum sp. nov., isolated from polluted soil.</title>
        <authorList>
            <person name="Zhou Y."/>
            <person name="Dong J."/>
            <person name="Wang X."/>
            <person name="Huang X."/>
            <person name="Zhang K.Y."/>
            <person name="Zhang Y.Q."/>
            <person name="Guo Y.F."/>
            <person name="Lai R."/>
            <person name="Li W.J."/>
        </authorList>
    </citation>
    <scope>NUCLEOTIDE SEQUENCE [LARGE SCALE GENOMIC DNA]</scope>
    <source>
        <strain evidence="2 3">KCTC 12877</strain>
    </source>
</reference>
<evidence type="ECO:0000313" key="3">
    <source>
        <dbReference type="Proteomes" id="UP000256769"/>
    </source>
</evidence>
<accession>A0A3D9CPZ8</accession>